<name>A0ABV5T135_9MICO</name>
<dbReference type="RefSeq" id="WP_344711983.1">
    <property type="nucleotide sequence ID" value="NZ_BAAAWH010000001.1"/>
</dbReference>
<dbReference type="InterPro" id="IPR029058">
    <property type="entry name" value="AB_hydrolase_fold"/>
</dbReference>
<feature type="transmembrane region" description="Helical" evidence="2">
    <location>
        <begin position="680"/>
        <end position="702"/>
    </location>
</feature>
<dbReference type="Gene3D" id="3.40.50.1820">
    <property type="entry name" value="alpha/beta hydrolase"/>
    <property type="match status" value="1"/>
</dbReference>
<keyword evidence="2" id="KW-0472">Membrane</keyword>
<evidence type="ECO:0000259" key="3">
    <source>
        <dbReference type="Pfam" id="PF00561"/>
    </source>
</evidence>
<dbReference type="InterPro" id="IPR000073">
    <property type="entry name" value="AB_hydrolase_1"/>
</dbReference>
<dbReference type="EMBL" id="JBHMBE010000003">
    <property type="protein sequence ID" value="MFB9645592.1"/>
    <property type="molecule type" value="Genomic_DNA"/>
</dbReference>
<comment type="caution">
    <text evidence="5">The sequence shown here is derived from an EMBL/GenBank/DDBJ whole genome shotgun (WGS) entry which is preliminary data.</text>
</comment>
<dbReference type="Pfam" id="PF00561">
    <property type="entry name" value="Abhydrolase_1"/>
    <property type="match status" value="1"/>
</dbReference>
<dbReference type="SUPFAM" id="SSF53474">
    <property type="entry name" value="alpha/beta-Hydrolases"/>
    <property type="match status" value="1"/>
</dbReference>
<dbReference type="GO" id="GO:0016787">
    <property type="term" value="F:hydrolase activity"/>
    <property type="evidence" value="ECO:0007669"/>
    <property type="project" value="UniProtKB-KW"/>
</dbReference>
<evidence type="ECO:0000313" key="5">
    <source>
        <dbReference type="EMBL" id="MFB9645592.1"/>
    </source>
</evidence>
<evidence type="ECO:0000259" key="4">
    <source>
        <dbReference type="Pfam" id="PF08386"/>
    </source>
</evidence>
<feature type="transmembrane region" description="Helical" evidence="2">
    <location>
        <begin position="611"/>
        <end position="633"/>
    </location>
</feature>
<dbReference type="Pfam" id="PF08386">
    <property type="entry name" value="Abhydrolase_4"/>
    <property type="match status" value="1"/>
</dbReference>
<keyword evidence="6" id="KW-1185">Reference proteome</keyword>
<evidence type="ECO:0000313" key="6">
    <source>
        <dbReference type="Proteomes" id="UP001589611"/>
    </source>
</evidence>
<feature type="compositionally biased region" description="Low complexity" evidence="1">
    <location>
        <begin position="1"/>
        <end position="26"/>
    </location>
</feature>
<feature type="domain" description="AB hydrolase-1" evidence="3">
    <location>
        <begin position="151"/>
        <end position="313"/>
    </location>
</feature>
<organism evidence="5 6">
    <name type="scientific">Microbacterium terregens</name>
    <dbReference type="NCBI Taxonomy" id="69363"/>
    <lineage>
        <taxon>Bacteria</taxon>
        <taxon>Bacillati</taxon>
        <taxon>Actinomycetota</taxon>
        <taxon>Actinomycetes</taxon>
        <taxon>Micrococcales</taxon>
        <taxon>Microbacteriaceae</taxon>
        <taxon>Microbacterium</taxon>
    </lineage>
</organism>
<protein>
    <submittedName>
        <fullName evidence="5">Alpha/beta hydrolase</fullName>
    </submittedName>
</protein>
<feature type="transmembrane region" description="Helical" evidence="2">
    <location>
        <begin position="572"/>
        <end position="599"/>
    </location>
</feature>
<dbReference type="InterPro" id="IPR013595">
    <property type="entry name" value="Pept_S33_TAP-like_C"/>
</dbReference>
<sequence>MIAPRALAAPSTSDAPAPLAADASPSHARKRRRRHPLALLGAALIVGSALLAGGLPAPAAVASDLLDRPASAIADKLDETDCPVDVPAEHARRVTCGFLTVPESRAPGSDPAKTLQLPVAVIASRSDDPEKDPLVFPTAGGPGAGSLGVLWYFLDYADWASEDRDIIVVEQRGDALAEPTLNCPELDTSHFLIDGVGVTGEEEAALHLAQLQKCRDRLLEEGSNLAAYTSAESAVDLADLRTALGYDEWNLYGLSYGSRLALTVMRDRPEGLRAVILDGVVPPQVREHEQVSAGFLTALDTLYADCAADADCTRLYPDIEASLSSVLDRAQESPLTVTVKSPEDRSPVRLTVDDTDLVGGLFNAFYDADLVRILPFLIDRLAQGDTEAAAPLAQQNLDYGDRFTEGLRLSIDCAEESPFNDDAAIVAAREADPILSHFTLFDSFREDCAVWAVPPLSPLETEPVVSAVPALLTNGAYDPITPRAWSEAAAATLSAHYLYEFPGMGHGAVWANWFDDCAATIAQQFLDDPSVEPDASCVSGMKPPDFLTATDIHATSAIYRFDSDVIQDRDPVAIGIGAASVLVFLATLVYAAVYGLFWLRRRRGDAPGGAVLAAAASAGLNLVYVGGLALVLLNTEPILLAFGLPAGVWPLLLAPFAAICATVLLVVLLVLAWVRRDGSLFHRVVLSISAAASVVFAVWLMVRGLLLL</sequence>
<feature type="domain" description="Peptidase S33 tripeptidyl aminopeptidase-like C-terminal" evidence="4">
    <location>
        <begin position="446"/>
        <end position="537"/>
    </location>
</feature>
<evidence type="ECO:0000256" key="2">
    <source>
        <dbReference type="SAM" id="Phobius"/>
    </source>
</evidence>
<feature type="region of interest" description="Disordered" evidence="1">
    <location>
        <begin position="1"/>
        <end position="33"/>
    </location>
</feature>
<keyword evidence="5" id="KW-0378">Hydrolase</keyword>
<feature type="transmembrane region" description="Helical" evidence="2">
    <location>
        <begin position="653"/>
        <end position="673"/>
    </location>
</feature>
<accession>A0ABV5T135</accession>
<feature type="transmembrane region" description="Helical" evidence="2">
    <location>
        <begin position="37"/>
        <end position="55"/>
    </location>
</feature>
<dbReference type="Proteomes" id="UP001589611">
    <property type="component" value="Unassembled WGS sequence"/>
</dbReference>
<keyword evidence="2" id="KW-1133">Transmembrane helix</keyword>
<evidence type="ECO:0000256" key="1">
    <source>
        <dbReference type="SAM" id="MobiDB-lite"/>
    </source>
</evidence>
<gene>
    <name evidence="5" type="ORF">ACFFPJ_07260</name>
</gene>
<reference evidence="5 6" key="1">
    <citation type="submission" date="2024-09" db="EMBL/GenBank/DDBJ databases">
        <authorList>
            <person name="Sun Q."/>
            <person name="Mori K."/>
        </authorList>
    </citation>
    <scope>NUCLEOTIDE SEQUENCE [LARGE SCALE GENOMIC DNA]</scope>
    <source>
        <strain evidence="5 6">JCM 1342</strain>
    </source>
</reference>
<proteinExistence type="predicted"/>
<keyword evidence="2" id="KW-0812">Transmembrane</keyword>